<evidence type="ECO:0000313" key="4">
    <source>
        <dbReference type="Proteomes" id="UP000000346"/>
    </source>
</evidence>
<protein>
    <submittedName>
        <fullName evidence="3">Indolepyruvate:ferredoxin oxidoreductase (IOR), beta subunit</fullName>
    </submittedName>
</protein>
<dbReference type="AlphaFoldDB" id="D9Q129"/>
<dbReference type="GO" id="GO:0016903">
    <property type="term" value="F:oxidoreductase activity, acting on the aldehyde or oxo group of donors"/>
    <property type="evidence" value="ECO:0007669"/>
    <property type="project" value="InterPro"/>
</dbReference>
<gene>
    <name evidence="3" type="ordered locus">ASAC_0610</name>
</gene>
<dbReference type="RefSeq" id="WP_013266529.1">
    <property type="nucleotide sequence ID" value="NC_014374.1"/>
</dbReference>
<dbReference type="InterPro" id="IPR002869">
    <property type="entry name" value="Pyrv_flavodox_OxRed_cen"/>
</dbReference>
<dbReference type="eggNOG" id="arCOG01602">
    <property type="taxonomic scope" value="Archaea"/>
</dbReference>
<dbReference type="InterPro" id="IPR052198">
    <property type="entry name" value="IorB_Oxidoreductase"/>
</dbReference>
<dbReference type="EMBL" id="CP001742">
    <property type="protein sequence ID" value="ADL19017.1"/>
    <property type="molecule type" value="Genomic_DNA"/>
</dbReference>
<sequence length="201" mass="21324">MDVSRRRINIVMTGVGGQGLITAARILGEAAVEGGCKALVAETHGLSQRGGAVEVHVRLGDVYSSLVPRGEADVVLSFEMIEAVRGVPYLRQGGVLLTADTLMMPPTPGLRPLKRQQIEAALKGAGVRYVVIPAREAAEKVGSYLAENMVMLGALVGTGALDGFVEPERIRAKVQELPMADKNLAAFEEGIRLGSQARLRP</sequence>
<dbReference type="InParanoid" id="D9Q129"/>
<keyword evidence="3" id="KW-0670">Pyruvate</keyword>
<organism evidence="3 4">
    <name type="scientific">Acidilobus saccharovorans (strain DSM 16705 / JCM 18335 / VKM B-2471 / 345-15)</name>
    <dbReference type="NCBI Taxonomy" id="666510"/>
    <lineage>
        <taxon>Archaea</taxon>
        <taxon>Thermoproteota</taxon>
        <taxon>Thermoprotei</taxon>
        <taxon>Acidilobales</taxon>
        <taxon>Acidilobaceae</taxon>
        <taxon>Acidilobus</taxon>
    </lineage>
</organism>
<dbReference type="OrthoDB" id="53326at2157"/>
<dbReference type="HOGENOM" id="CLU_087284_1_0_2"/>
<keyword evidence="1" id="KW-0560">Oxidoreductase</keyword>
<dbReference type="Proteomes" id="UP000000346">
    <property type="component" value="Chromosome"/>
</dbReference>
<dbReference type="Gene3D" id="3.40.920.10">
    <property type="entry name" value="Pyruvate-ferredoxin oxidoreductase, PFOR, domain III"/>
    <property type="match status" value="1"/>
</dbReference>
<dbReference type="GeneID" id="9498843"/>
<dbReference type="InterPro" id="IPR019752">
    <property type="entry name" value="Pyrv/ketoisovalerate_OxRed_cat"/>
</dbReference>
<evidence type="ECO:0000259" key="2">
    <source>
        <dbReference type="Pfam" id="PF01558"/>
    </source>
</evidence>
<accession>D9Q129</accession>
<dbReference type="KEGG" id="asc:ASAC_0610"/>
<dbReference type="PANTHER" id="PTHR43854:SF1">
    <property type="entry name" value="INDOLEPYRUVATE OXIDOREDUCTASE SUBUNIT IORB"/>
    <property type="match status" value="1"/>
</dbReference>
<dbReference type="STRING" id="666510.ASAC_0610"/>
<feature type="domain" description="Pyruvate/ketoisovalerate oxidoreductase catalytic" evidence="2">
    <location>
        <begin position="16"/>
        <end position="191"/>
    </location>
</feature>
<reference evidence="3 4" key="1">
    <citation type="journal article" date="2010" name="Appl. Environ. Microbiol.">
        <title>The genome sequence of the crenarchaeon Acidilobus saccharovorans supports a new order, Acidilobales, and suggests an important ecological role in terrestrial acidic hot springs.</title>
        <authorList>
            <person name="Mardanov A.V."/>
            <person name="Svetlitchnyi V.A."/>
            <person name="Beletsky A.V."/>
            <person name="Prokofeva M.I."/>
            <person name="Bonch-Osmolovskaya E.A."/>
            <person name="Ravin N.V."/>
            <person name="Skryabin K.G."/>
        </authorList>
    </citation>
    <scope>NUCLEOTIDE SEQUENCE [LARGE SCALE GENOMIC DNA]</scope>
    <source>
        <strain evidence="4">DSM 16705 / JCM 18335 / VKM B-2471 / 345-15</strain>
    </source>
</reference>
<name>D9Q129_ACIS3</name>
<evidence type="ECO:0000313" key="3">
    <source>
        <dbReference type="EMBL" id="ADL19017.1"/>
    </source>
</evidence>
<evidence type="ECO:0000256" key="1">
    <source>
        <dbReference type="ARBA" id="ARBA00023002"/>
    </source>
</evidence>
<proteinExistence type="predicted"/>
<dbReference type="Pfam" id="PF01558">
    <property type="entry name" value="POR"/>
    <property type="match status" value="1"/>
</dbReference>
<dbReference type="PANTHER" id="PTHR43854">
    <property type="entry name" value="INDOLEPYRUVATE OXIDOREDUCTASE SUBUNIT IORB"/>
    <property type="match status" value="1"/>
</dbReference>
<dbReference type="SUPFAM" id="SSF53323">
    <property type="entry name" value="Pyruvate-ferredoxin oxidoreductase, PFOR, domain III"/>
    <property type="match status" value="1"/>
</dbReference>
<keyword evidence="4" id="KW-1185">Reference proteome</keyword>